<evidence type="ECO:0000313" key="9">
    <source>
        <dbReference type="EMBL" id="CAD9239465.1"/>
    </source>
</evidence>
<evidence type="ECO:0000256" key="7">
    <source>
        <dbReference type="ARBA" id="ARBA00023171"/>
    </source>
</evidence>
<evidence type="ECO:0000256" key="3">
    <source>
        <dbReference type="ARBA" id="ARBA00012006"/>
    </source>
</evidence>
<dbReference type="EMBL" id="HBGI01001854">
    <property type="protein sequence ID" value="CAD9239465.1"/>
    <property type="molecule type" value="Transcribed_RNA"/>
</dbReference>
<feature type="region of interest" description="Disordered" evidence="8">
    <location>
        <begin position="395"/>
        <end position="420"/>
    </location>
</feature>
<sequence length="420" mass="45231">MEAAFVSAGGLGCAGVRTAVSLRGQTVPLSAAAAPFVRARAAVAAACRNVTRVQGAGAAQMSATFRSEQKDVVVITGSSSGLGLEAAKELAATGDWLVVMAVRSFAKAEKAMREANINPENYRVMSLDLASLTSVRQFVDELKSFLSRARLDLNALVCNAAVWYPKDKKPRFTADGFEEHVGTNHLGHFLLAHLLVSDLHKSAKTGLSPRLVFIGTETHNPDSIAGKVPPQADLGQLQGLLKGLGEEAPMIDGKKFEPTKAYKDSKVCNAITMKQMSDRYSPRGVVVSALFPGCVASSGLFREKRGWFNSFFPWFQKNITKQYVTTQEAGHRLASVVANPLYSTSGAYWKWNSLKLGVGKMDVVGTNIAISQQARDEKVAGVLYEKSAELVGINPTPKSKSLPEPATEIERQVRSANAMR</sequence>
<dbReference type="PANTHER" id="PTHR44419:SF19">
    <property type="entry name" value="PROTOCHLOROPHYLLIDE REDUCTASE A, CHLOROPLASTIC"/>
    <property type="match status" value="1"/>
</dbReference>
<dbReference type="GO" id="GO:0016630">
    <property type="term" value="F:protochlorophyllide reductase activity"/>
    <property type="evidence" value="ECO:0007669"/>
    <property type="project" value="UniProtKB-EC"/>
</dbReference>
<name>A0A7S1TKW4_9RHOD</name>
<evidence type="ECO:0000256" key="5">
    <source>
        <dbReference type="ARBA" id="ARBA00022857"/>
    </source>
</evidence>
<dbReference type="InterPro" id="IPR005979">
    <property type="entry name" value="Prochl_reduct"/>
</dbReference>
<evidence type="ECO:0000256" key="4">
    <source>
        <dbReference type="ARBA" id="ARBA00022531"/>
    </source>
</evidence>
<accession>A0A7S1TKW4</accession>
<dbReference type="PANTHER" id="PTHR44419">
    <property type="entry name" value="PROTOCHLOROPHYLLIDE REDUCTASE C, CHLOROPLASTIC"/>
    <property type="match status" value="1"/>
</dbReference>
<dbReference type="Pfam" id="PF00106">
    <property type="entry name" value="adh_short"/>
    <property type="match status" value="1"/>
</dbReference>
<keyword evidence="4" id="KW-0602">Photosynthesis</keyword>
<dbReference type="NCBIfam" id="TIGR01289">
    <property type="entry name" value="LPOR"/>
    <property type="match status" value="1"/>
</dbReference>
<dbReference type="AlphaFoldDB" id="A0A7S1TKW4"/>
<evidence type="ECO:0000256" key="6">
    <source>
        <dbReference type="ARBA" id="ARBA00023002"/>
    </source>
</evidence>
<keyword evidence="6" id="KW-0560">Oxidoreductase</keyword>
<evidence type="ECO:0000256" key="8">
    <source>
        <dbReference type="SAM" id="MobiDB-lite"/>
    </source>
</evidence>
<dbReference type="GO" id="GO:0015995">
    <property type="term" value="P:chlorophyll biosynthetic process"/>
    <property type="evidence" value="ECO:0007669"/>
    <property type="project" value="UniProtKB-UniPathway"/>
</dbReference>
<keyword evidence="5" id="KW-0521">NADP</keyword>
<gene>
    <name evidence="9" type="ORF">EAUS1353_LOCUS1203</name>
</gene>
<dbReference type="PRINTS" id="PR00081">
    <property type="entry name" value="GDHRDH"/>
</dbReference>
<reference evidence="9" key="1">
    <citation type="submission" date="2021-01" db="EMBL/GenBank/DDBJ databases">
        <authorList>
            <person name="Corre E."/>
            <person name="Pelletier E."/>
            <person name="Niang G."/>
            <person name="Scheremetjew M."/>
            <person name="Finn R."/>
            <person name="Kale V."/>
            <person name="Holt S."/>
            <person name="Cochrane G."/>
            <person name="Meng A."/>
            <person name="Brown T."/>
            <person name="Cohen L."/>
        </authorList>
    </citation>
    <scope>NUCLEOTIDE SEQUENCE</scope>
    <source>
        <strain evidence="9">CCMP3124</strain>
    </source>
</reference>
<dbReference type="SUPFAM" id="SSF51735">
    <property type="entry name" value="NAD(P)-binding Rossmann-fold domains"/>
    <property type="match status" value="1"/>
</dbReference>
<organism evidence="9">
    <name type="scientific">Erythrolobus australicus</name>
    <dbReference type="NCBI Taxonomy" id="1077150"/>
    <lineage>
        <taxon>Eukaryota</taxon>
        <taxon>Rhodophyta</taxon>
        <taxon>Bangiophyceae</taxon>
        <taxon>Porphyridiales</taxon>
        <taxon>Porphyridiaceae</taxon>
        <taxon>Erythrolobus</taxon>
    </lineage>
</organism>
<proteinExistence type="inferred from homology"/>
<dbReference type="Gene3D" id="3.40.50.720">
    <property type="entry name" value="NAD(P)-binding Rossmann-like Domain"/>
    <property type="match status" value="1"/>
</dbReference>
<comment type="similarity">
    <text evidence="2">Belongs to the short-chain dehydrogenases/reductases (SDR) family. POR subfamily.</text>
</comment>
<dbReference type="GO" id="GO:0015979">
    <property type="term" value="P:photosynthesis"/>
    <property type="evidence" value="ECO:0007669"/>
    <property type="project" value="UniProtKB-KW"/>
</dbReference>
<keyword evidence="7" id="KW-0149">Chlorophyll biosynthesis</keyword>
<comment type="pathway">
    <text evidence="1">Porphyrin-containing compound metabolism; chlorophyll biosynthesis.</text>
</comment>
<dbReference type="InterPro" id="IPR002347">
    <property type="entry name" value="SDR_fam"/>
</dbReference>
<dbReference type="UniPathway" id="UPA00668"/>
<dbReference type="EC" id="1.3.1.33" evidence="3"/>
<protein>
    <recommendedName>
        <fullName evidence="3">protochlorophyllide reductase</fullName>
        <ecNumber evidence="3">1.3.1.33</ecNumber>
    </recommendedName>
</protein>
<evidence type="ECO:0000256" key="1">
    <source>
        <dbReference type="ARBA" id="ARBA00005173"/>
    </source>
</evidence>
<evidence type="ECO:0000256" key="2">
    <source>
        <dbReference type="ARBA" id="ARBA00005821"/>
    </source>
</evidence>
<dbReference type="InterPro" id="IPR036291">
    <property type="entry name" value="NAD(P)-bd_dom_sf"/>
</dbReference>